<dbReference type="Proteomes" id="UP000683417">
    <property type="component" value="Unassembled WGS sequence"/>
</dbReference>
<dbReference type="EMBL" id="CAJHIT010000005">
    <property type="protein sequence ID" value="CAD6501615.1"/>
    <property type="molecule type" value="Genomic_DNA"/>
</dbReference>
<name>A0A9W4D5C5_BLUGR</name>
<feature type="compositionally biased region" description="Polar residues" evidence="1">
    <location>
        <begin position="128"/>
        <end position="137"/>
    </location>
</feature>
<gene>
    <name evidence="2" type="ORF">BGTH12_LOCUS2973</name>
</gene>
<organism evidence="2 3">
    <name type="scientific">Blumeria graminis f. sp. triticale</name>
    <dbReference type="NCBI Taxonomy" id="1689686"/>
    <lineage>
        <taxon>Eukaryota</taxon>
        <taxon>Fungi</taxon>
        <taxon>Dikarya</taxon>
        <taxon>Ascomycota</taxon>
        <taxon>Pezizomycotina</taxon>
        <taxon>Leotiomycetes</taxon>
        <taxon>Erysiphales</taxon>
        <taxon>Erysiphaceae</taxon>
        <taxon>Blumeria</taxon>
    </lineage>
</organism>
<proteinExistence type="predicted"/>
<evidence type="ECO:0000313" key="2">
    <source>
        <dbReference type="EMBL" id="CAD6501615.1"/>
    </source>
</evidence>
<feature type="compositionally biased region" description="Basic and acidic residues" evidence="1">
    <location>
        <begin position="398"/>
        <end position="411"/>
    </location>
</feature>
<feature type="region of interest" description="Disordered" evidence="1">
    <location>
        <begin position="398"/>
        <end position="451"/>
    </location>
</feature>
<evidence type="ECO:0000256" key="1">
    <source>
        <dbReference type="SAM" id="MobiDB-lite"/>
    </source>
</evidence>
<feature type="region of interest" description="Disordered" evidence="1">
    <location>
        <begin position="128"/>
        <end position="148"/>
    </location>
</feature>
<dbReference type="AlphaFoldDB" id="A0A9W4D5C5"/>
<feature type="compositionally biased region" description="Low complexity" evidence="1">
    <location>
        <begin position="138"/>
        <end position="148"/>
    </location>
</feature>
<evidence type="ECO:0000313" key="3">
    <source>
        <dbReference type="Proteomes" id="UP000683417"/>
    </source>
</evidence>
<feature type="region of interest" description="Disordered" evidence="1">
    <location>
        <begin position="333"/>
        <end position="376"/>
    </location>
</feature>
<sequence>MLEKRENNSFLLSGAVVSPISIPSHLPAQLVTPSIYQNHSLMPSPKTRITFVDENISSLIDDWRVYVQQLRTQFQGERAHMRADRDRAEEIMAGEQDLWDRERELWNTERKALKIRIVELEAQLQAVTNMEPSNPQPSSSTRTSLTSGTLNMEVATSTRIPQESGRNLDGSPFYAPAPLNPTRTFGTKAAAVVPVEEVFATFDGKNQPSSSIHPINPNLTKESLDTISDVIESSRKYTEVDGVAIRNPTTSRSFMTNSLSSVLESANLSQLKSGITPTEFAQKSKDQRERIETIIPSLSAQPENKRLTLFAGHTPNHSVTKFDLAESEAVSPAHTIKDSADKHKHITQANSKEIESGSKSSSEDSDDGDKEFSGPLGLINERVQDDFFLSQLTKKLAKEAKKKDDHSHDDVLSSNLVSQADISSSTPDQKDEGPKLRMKPSLNFGRPFGSM</sequence>
<comment type="caution">
    <text evidence="2">The sequence shown here is derived from an EMBL/GenBank/DDBJ whole genome shotgun (WGS) entry which is preliminary data.</text>
</comment>
<reference evidence="2" key="1">
    <citation type="submission" date="2020-10" db="EMBL/GenBank/DDBJ databases">
        <authorList>
            <person name="Muller C M."/>
        </authorList>
    </citation>
    <scope>NUCLEOTIDE SEQUENCE</scope>
    <source>
        <strain evidence="2">THUN-12</strain>
    </source>
</reference>
<accession>A0A9W4D5C5</accession>
<protein>
    <submittedName>
        <fullName evidence="2">BgTH12-01865</fullName>
    </submittedName>
</protein>
<feature type="compositionally biased region" description="Polar residues" evidence="1">
    <location>
        <begin position="412"/>
        <end position="427"/>
    </location>
</feature>